<dbReference type="RefSeq" id="WP_102776257.1">
    <property type="nucleotide sequence ID" value="NZ_POQS01000015.1"/>
</dbReference>
<dbReference type="GO" id="GO:0016788">
    <property type="term" value="F:hydrolase activity, acting on ester bonds"/>
    <property type="evidence" value="ECO:0007669"/>
    <property type="project" value="InterPro"/>
</dbReference>
<comment type="caution">
    <text evidence="6">The sequence shown here is derived from an EMBL/GenBank/DDBJ whole genome shotgun (WGS) entry which is preliminary data.</text>
</comment>
<dbReference type="Pfam" id="PF24827">
    <property type="entry name" value="AstE_AspA_cat"/>
    <property type="match status" value="1"/>
</dbReference>
<keyword evidence="4" id="KW-0862">Zinc</keyword>
<evidence type="ECO:0000256" key="3">
    <source>
        <dbReference type="ARBA" id="ARBA00022801"/>
    </source>
</evidence>
<name>A0A2N8K8X7_9BURK</name>
<evidence type="ECO:0000313" key="7">
    <source>
        <dbReference type="Proteomes" id="UP000235994"/>
    </source>
</evidence>
<dbReference type="InterPro" id="IPR055438">
    <property type="entry name" value="AstE_AspA_cat"/>
</dbReference>
<evidence type="ECO:0000313" key="6">
    <source>
        <dbReference type="EMBL" id="PND29903.1"/>
    </source>
</evidence>
<dbReference type="GO" id="GO:0046872">
    <property type="term" value="F:metal ion binding"/>
    <property type="evidence" value="ECO:0007669"/>
    <property type="project" value="UniProtKB-KW"/>
</dbReference>
<dbReference type="EMBL" id="POQS01000015">
    <property type="protein sequence ID" value="PND29903.1"/>
    <property type="molecule type" value="Genomic_DNA"/>
</dbReference>
<keyword evidence="3" id="KW-0378">Hydrolase</keyword>
<dbReference type="PIRSF" id="PIRSF039012">
    <property type="entry name" value="ASP"/>
    <property type="match status" value="1"/>
</dbReference>
<protein>
    <submittedName>
        <fullName evidence="6">Deacylase</fullName>
    </submittedName>
</protein>
<comment type="cofactor">
    <cofactor evidence="1">
        <name>Zn(2+)</name>
        <dbReference type="ChEBI" id="CHEBI:29105"/>
    </cofactor>
</comment>
<organism evidence="6 7">
    <name type="scientific">Achromobacter pulmonis</name>
    <dbReference type="NCBI Taxonomy" id="1389932"/>
    <lineage>
        <taxon>Bacteria</taxon>
        <taxon>Pseudomonadati</taxon>
        <taxon>Pseudomonadota</taxon>
        <taxon>Betaproteobacteria</taxon>
        <taxon>Burkholderiales</taxon>
        <taxon>Alcaligenaceae</taxon>
        <taxon>Achromobacter</taxon>
    </lineage>
</organism>
<keyword evidence="7" id="KW-1185">Reference proteome</keyword>
<gene>
    <name evidence="6" type="ORF">C1I89_32290</name>
</gene>
<keyword evidence="2" id="KW-0479">Metal-binding</keyword>
<proteinExistence type="predicted"/>
<evidence type="ECO:0000256" key="1">
    <source>
        <dbReference type="ARBA" id="ARBA00001947"/>
    </source>
</evidence>
<sequence>MHTGLFHEIDFDADGKALSFLGTPYSVDRSPYYQIKTPVCRIRNGSGPRVLLMAGNHGDEYEGEVALGRLIRRLSPQQIRGEVTILPLANLPAVMAARRRSPLDDGNLNRAFPGAPGGTPTERLAHFLEHELFPRHDVVFDIHSGGTSMAHLPTALIERQDDPGRMARALDLMGSLGMAHAFVAANGREAPTSMAAAARAGAIGISGEFGGGGTLTPASLAATQRAIDNLLQKLGVTDAPVLGPHAPAAPGMQLLELDSHEQNIFATRRGWFEPAVDIGAHVRAGDVAGYYHDFNRLDADEQVLRFRASGIVISRRLHTDCESGDSLIQVARPIARADILTDAA</sequence>
<evidence type="ECO:0000259" key="5">
    <source>
        <dbReference type="Pfam" id="PF24827"/>
    </source>
</evidence>
<evidence type="ECO:0000256" key="4">
    <source>
        <dbReference type="ARBA" id="ARBA00022833"/>
    </source>
</evidence>
<dbReference type="SUPFAM" id="SSF53187">
    <property type="entry name" value="Zn-dependent exopeptidases"/>
    <property type="match status" value="1"/>
</dbReference>
<evidence type="ECO:0000256" key="2">
    <source>
        <dbReference type="ARBA" id="ARBA00022723"/>
    </source>
</evidence>
<dbReference type="GO" id="GO:0016811">
    <property type="term" value="F:hydrolase activity, acting on carbon-nitrogen (but not peptide) bonds, in linear amides"/>
    <property type="evidence" value="ECO:0007669"/>
    <property type="project" value="InterPro"/>
</dbReference>
<dbReference type="Proteomes" id="UP000235994">
    <property type="component" value="Unassembled WGS sequence"/>
</dbReference>
<dbReference type="InterPro" id="IPR053138">
    <property type="entry name" value="N-alpha-Ac-DABA_deacetylase"/>
</dbReference>
<dbReference type="PANTHER" id="PTHR37326:SF1">
    <property type="entry name" value="BLL3975 PROTEIN"/>
    <property type="match status" value="1"/>
</dbReference>
<accession>A0A2N8K8X7</accession>
<reference evidence="6 7" key="1">
    <citation type="submission" date="2018-01" db="EMBL/GenBank/DDBJ databases">
        <title>The draft genome of an aniline degradation strain ANB-1.</title>
        <authorList>
            <person name="Zhang L."/>
            <person name="Jiang J."/>
        </authorList>
    </citation>
    <scope>NUCLEOTIDE SEQUENCE [LARGE SCALE GENOMIC DNA]</scope>
    <source>
        <strain evidence="6 7">ANB-1</strain>
    </source>
</reference>
<dbReference type="InterPro" id="IPR043795">
    <property type="entry name" value="N-alpha-Ac-DABA-like"/>
</dbReference>
<dbReference type="AlphaFoldDB" id="A0A2N8K8X7"/>
<feature type="domain" description="Succinylglutamate desuccinylase/Aspartoacylase catalytic" evidence="5">
    <location>
        <begin position="47"/>
        <end position="232"/>
    </location>
</feature>
<dbReference type="Gene3D" id="3.40.630.10">
    <property type="entry name" value="Zn peptidases"/>
    <property type="match status" value="1"/>
</dbReference>
<dbReference type="PANTHER" id="PTHR37326">
    <property type="entry name" value="BLL3975 PROTEIN"/>
    <property type="match status" value="1"/>
</dbReference>